<dbReference type="KEGG" id="ska:CP970_02050"/>
<proteinExistence type="predicted"/>
<accession>A0A5J6G5M4</accession>
<dbReference type="Proteomes" id="UP000325529">
    <property type="component" value="Chromosome"/>
</dbReference>
<sequence length="137" mass="14664">MSLTVEADRAERIHDLLGGAAQSLLAAIGVPAPLAQHLADAARVAGHYLVGHSERPRCQLRITSDATGVTLDVSDYIAPDTAGPPAWLHVSRTGHLRPAPALAPGRARQERTNQGLDLHRTPDGHIRLAYRSPWPAL</sequence>
<dbReference type="OrthoDB" id="4235612at2"/>
<reference evidence="1 2" key="1">
    <citation type="submission" date="2017-09" db="EMBL/GenBank/DDBJ databases">
        <authorList>
            <person name="Lee N."/>
            <person name="Cho B.-K."/>
        </authorList>
    </citation>
    <scope>NUCLEOTIDE SEQUENCE [LARGE SCALE GENOMIC DNA]</scope>
    <source>
        <strain evidence="1 2">ATCC 12853</strain>
    </source>
</reference>
<evidence type="ECO:0008006" key="3">
    <source>
        <dbReference type="Google" id="ProtNLM"/>
    </source>
</evidence>
<name>A0A5J6G5M4_STRKN</name>
<keyword evidence="2" id="KW-1185">Reference proteome</keyword>
<organism evidence="1 2">
    <name type="scientific">Streptomyces kanamyceticus</name>
    <dbReference type="NCBI Taxonomy" id="1967"/>
    <lineage>
        <taxon>Bacteria</taxon>
        <taxon>Bacillati</taxon>
        <taxon>Actinomycetota</taxon>
        <taxon>Actinomycetes</taxon>
        <taxon>Kitasatosporales</taxon>
        <taxon>Streptomycetaceae</taxon>
        <taxon>Streptomyces</taxon>
    </lineage>
</organism>
<evidence type="ECO:0000313" key="1">
    <source>
        <dbReference type="EMBL" id="QEU89874.1"/>
    </source>
</evidence>
<dbReference type="AlphaFoldDB" id="A0A5J6G5M4"/>
<protein>
    <recommendedName>
        <fullName evidence="3">ATP-binding protein</fullName>
    </recommendedName>
</protein>
<gene>
    <name evidence="1" type="ORF">CP970_02050</name>
</gene>
<dbReference type="EMBL" id="CP023699">
    <property type="protein sequence ID" value="QEU89874.1"/>
    <property type="molecule type" value="Genomic_DNA"/>
</dbReference>
<evidence type="ECO:0000313" key="2">
    <source>
        <dbReference type="Proteomes" id="UP000325529"/>
    </source>
</evidence>
<dbReference type="RefSeq" id="WP_055555403.1">
    <property type="nucleotide sequence ID" value="NZ_CP023699.1"/>
</dbReference>